<dbReference type="Proteomes" id="UP000648187">
    <property type="component" value="Unassembled WGS sequence"/>
</dbReference>
<feature type="transmembrane region" description="Helical" evidence="8">
    <location>
        <begin position="669"/>
        <end position="686"/>
    </location>
</feature>
<comment type="caution">
    <text evidence="7">Lacks conserved residue(s) required for the propagation of feature annotation.</text>
</comment>
<evidence type="ECO:0000256" key="8">
    <source>
        <dbReference type="SAM" id="Phobius"/>
    </source>
</evidence>
<evidence type="ECO:0000256" key="6">
    <source>
        <dbReference type="ARBA" id="ARBA00023136"/>
    </source>
</evidence>
<keyword evidence="3" id="KW-1003">Cell membrane</keyword>
<keyword evidence="4 8" id="KW-0812">Transmembrane</keyword>
<keyword evidence="6 8" id="KW-0472">Membrane</keyword>
<keyword evidence="7" id="KW-1015">Disulfide bond</keyword>
<reference evidence="11" key="1">
    <citation type="submission" date="2020-08" db="EMBL/GenBank/DDBJ databases">
        <title>Spodoptera exigua strain:BAW_Kor-Di-RS1 Genome sequencing and assembly.</title>
        <authorList>
            <person name="Kim J."/>
            <person name="Nam H.Y."/>
            <person name="Kwon M."/>
            <person name="Choi J.H."/>
            <person name="Cho S.R."/>
            <person name="Kim G.-H."/>
        </authorList>
    </citation>
    <scope>NUCLEOTIDE SEQUENCE</scope>
    <source>
        <strain evidence="11">BAW_Kor-Di-RS1</strain>
        <tissue evidence="11">Whole-body</tissue>
    </source>
</reference>
<evidence type="ECO:0000256" key="2">
    <source>
        <dbReference type="ARBA" id="ARBA00005542"/>
    </source>
</evidence>
<dbReference type="PROSITE" id="PS50026">
    <property type="entry name" value="EGF_3"/>
    <property type="match status" value="1"/>
</dbReference>
<protein>
    <recommendedName>
        <fullName evidence="10">EGF-like domain-containing protein</fullName>
    </recommendedName>
</protein>
<evidence type="ECO:0000256" key="4">
    <source>
        <dbReference type="ARBA" id="ARBA00022692"/>
    </source>
</evidence>
<evidence type="ECO:0000256" key="5">
    <source>
        <dbReference type="ARBA" id="ARBA00022989"/>
    </source>
</evidence>
<comment type="caution">
    <text evidence="11">The sequence shown here is derived from an EMBL/GenBank/DDBJ whole genome shotgun (WGS) entry which is preliminary data.</text>
</comment>
<dbReference type="AlphaFoldDB" id="A0A835G384"/>
<dbReference type="PROSITE" id="PS01186">
    <property type="entry name" value="EGF_2"/>
    <property type="match status" value="1"/>
</dbReference>
<evidence type="ECO:0000313" key="12">
    <source>
        <dbReference type="Proteomes" id="UP000648187"/>
    </source>
</evidence>
<organism evidence="11 12">
    <name type="scientific">Spodoptera exigua</name>
    <name type="common">Beet armyworm</name>
    <name type="synonym">Noctua fulgens</name>
    <dbReference type="NCBI Taxonomy" id="7107"/>
    <lineage>
        <taxon>Eukaryota</taxon>
        <taxon>Metazoa</taxon>
        <taxon>Ecdysozoa</taxon>
        <taxon>Arthropoda</taxon>
        <taxon>Hexapoda</taxon>
        <taxon>Insecta</taxon>
        <taxon>Pterygota</taxon>
        <taxon>Neoptera</taxon>
        <taxon>Endopterygota</taxon>
        <taxon>Lepidoptera</taxon>
        <taxon>Glossata</taxon>
        <taxon>Ditrysia</taxon>
        <taxon>Noctuoidea</taxon>
        <taxon>Noctuidae</taxon>
        <taxon>Amphipyrinae</taxon>
        <taxon>Spodoptera</taxon>
    </lineage>
</organism>
<evidence type="ECO:0000256" key="1">
    <source>
        <dbReference type="ARBA" id="ARBA00004651"/>
    </source>
</evidence>
<feature type="transmembrane region" description="Helical" evidence="8">
    <location>
        <begin position="692"/>
        <end position="711"/>
    </location>
</feature>
<keyword evidence="7" id="KW-0245">EGF-like domain</keyword>
<dbReference type="PANTHER" id="PTHR14319:SF3">
    <property type="entry name" value="TRANSMEMBRANE PROTEIN-LIKE PROTEIN"/>
    <property type="match status" value="1"/>
</dbReference>
<dbReference type="Pfam" id="PF12036">
    <property type="entry name" value="DUF3522"/>
    <property type="match status" value="1"/>
</dbReference>
<feature type="transmembrane region" description="Helical" evidence="8">
    <location>
        <begin position="723"/>
        <end position="745"/>
    </location>
</feature>
<gene>
    <name evidence="11" type="ORF">HW555_013544</name>
</gene>
<feature type="transmembrane region" description="Helical" evidence="8">
    <location>
        <begin position="576"/>
        <end position="597"/>
    </location>
</feature>
<comment type="similarity">
    <text evidence="2">Belongs to the TMEM8 family.</text>
</comment>
<name>A0A835G384_SPOEX</name>
<sequence>MKACHFLLLLFVCTDIIFGTKDTEDEETRKRILDQLTKTRTVLLDDYHLVTRQVATDVYMFRSYRTVSVVFYPVMRDVTDARFTFQSEELHLNNIGSCEPQEVIINLKHGSYPAVNPDGYDFPKDFYDPGKREPIYTLELLSDGRNKTYSIENPKPGNWYALIYIKWEDPRTQKVEQQGLVANCQTILYSDLQVKRNEDIELMDCYNGLTEINYADLPALFKCMSVDRVDPIALNISIVNTSVGDNELFFRVQALSIPTVEENIIYCAFNPRANNFQTITFIPHPNAWHYIHIGPIDGNTSSIADCESYYLRTDIDELVNHTVVDFMRDDKGRFFTFDYGVPTTDIQDTTSLINITSSEIKTFRFKINQFLDIGGSLSIAASLLMSVKYYMGFKREAEKETLLAFTEDNQFFKVVLCVDIGHPSIPLESGHCRYNDRVSPALFVLNSTDSDSIYDKTFIPFPDSGTWYITVRLFCDQSVCPCRTAANNTKYYVDAEGRKDIDDSVLGTNETRLGTSECNATVVLTVSSTSCVSGKCSNHGNCLVNTFGALMMSFCSCVSGYGSWDCSDSSRMDSRAYMLLSVLLLTLSNILFFFSIYVATIRLYYTEAMMYAFTMIFSTFYHACDAPSQVAYCIIRGNILQFGDFYCGLMSFWVTLLAMSIINERIRSSLQLIGAIVIALLTTWNMHSFVSFLLPVAVGISIVFSSWYLDYRKHRSLKYPRSYFFKHMPIGLILVTVGLVSYGFLQTEQNYKIVHSLWHMIIALSVGFLLPDVKRANDVNPFLPSSGYYKMPFSSIFRRSPAPIAND</sequence>
<dbReference type="InterPro" id="IPR000742">
    <property type="entry name" value="EGF"/>
</dbReference>
<feature type="signal peptide" evidence="9">
    <location>
        <begin position="1"/>
        <end position="19"/>
    </location>
</feature>
<dbReference type="PANTHER" id="PTHR14319">
    <property type="entry name" value="FIVE-SPAN TRANSMEMBRANE PROTEIN M83"/>
    <property type="match status" value="1"/>
</dbReference>
<dbReference type="GO" id="GO:0005886">
    <property type="term" value="C:plasma membrane"/>
    <property type="evidence" value="ECO:0007669"/>
    <property type="project" value="UniProtKB-SubCell"/>
</dbReference>
<evidence type="ECO:0000256" key="3">
    <source>
        <dbReference type="ARBA" id="ARBA00022475"/>
    </source>
</evidence>
<accession>A0A835G384</accession>
<dbReference type="EMBL" id="JACKWZ010000665">
    <property type="protein sequence ID" value="KAF9405896.1"/>
    <property type="molecule type" value="Genomic_DNA"/>
</dbReference>
<comment type="subcellular location">
    <subcellularLocation>
        <location evidence="1">Cell membrane</location>
        <topology evidence="1">Multi-pass membrane protein</topology>
    </subcellularLocation>
</comment>
<evidence type="ECO:0000313" key="11">
    <source>
        <dbReference type="EMBL" id="KAF9405896.1"/>
    </source>
</evidence>
<feature type="disulfide bond" evidence="7">
    <location>
        <begin position="557"/>
        <end position="566"/>
    </location>
</feature>
<proteinExistence type="inferred from homology"/>
<keyword evidence="12" id="KW-1185">Reference proteome</keyword>
<feature type="transmembrane region" description="Helical" evidence="8">
    <location>
        <begin position="604"/>
        <end position="623"/>
    </location>
</feature>
<keyword evidence="5 8" id="KW-1133">Transmembrane helix</keyword>
<keyword evidence="9" id="KW-0732">Signal</keyword>
<feature type="domain" description="EGF-like" evidence="10">
    <location>
        <begin position="527"/>
        <end position="567"/>
    </location>
</feature>
<feature type="chain" id="PRO_5032784008" description="EGF-like domain-containing protein" evidence="9">
    <location>
        <begin position="20"/>
        <end position="807"/>
    </location>
</feature>
<evidence type="ECO:0000256" key="9">
    <source>
        <dbReference type="SAM" id="SignalP"/>
    </source>
</evidence>
<feature type="transmembrane region" description="Helical" evidence="8">
    <location>
        <begin position="751"/>
        <end position="770"/>
    </location>
</feature>
<feature type="transmembrane region" description="Helical" evidence="8">
    <location>
        <begin position="643"/>
        <end position="662"/>
    </location>
</feature>
<dbReference type="InterPro" id="IPR021910">
    <property type="entry name" value="NGX6/PGAP6/MYMK"/>
</dbReference>
<evidence type="ECO:0000256" key="7">
    <source>
        <dbReference type="PROSITE-ProRule" id="PRU00076"/>
    </source>
</evidence>
<evidence type="ECO:0000259" key="10">
    <source>
        <dbReference type="PROSITE" id="PS50026"/>
    </source>
</evidence>